<dbReference type="InParanoid" id="A0A517S904"/>
<evidence type="ECO:0000313" key="1">
    <source>
        <dbReference type="EMBL" id="QDT52586.1"/>
    </source>
</evidence>
<dbReference type="AlphaFoldDB" id="A0A517S904"/>
<dbReference type="KEGG" id="ccos:Pan44_05980"/>
<organism evidence="1 2">
    <name type="scientific">Caulifigura coniformis</name>
    <dbReference type="NCBI Taxonomy" id="2527983"/>
    <lineage>
        <taxon>Bacteria</taxon>
        <taxon>Pseudomonadati</taxon>
        <taxon>Planctomycetota</taxon>
        <taxon>Planctomycetia</taxon>
        <taxon>Planctomycetales</taxon>
        <taxon>Planctomycetaceae</taxon>
        <taxon>Caulifigura</taxon>
    </lineage>
</organism>
<reference evidence="1 2" key="1">
    <citation type="submission" date="2019-02" db="EMBL/GenBank/DDBJ databases">
        <title>Deep-cultivation of Planctomycetes and their phenomic and genomic characterization uncovers novel biology.</title>
        <authorList>
            <person name="Wiegand S."/>
            <person name="Jogler M."/>
            <person name="Boedeker C."/>
            <person name="Pinto D."/>
            <person name="Vollmers J."/>
            <person name="Rivas-Marin E."/>
            <person name="Kohn T."/>
            <person name="Peeters S.H."/>
            <person name="Heuer A."/>
            <person name="Rast P."/>
            <person name="Oberbeckmann S."/>
            <person name="Bunk B."/>
            <person name="Jeske O."/>
            <person name="Meyerdierks A."/>
            <person name="Storesund J.E."/>
            <person name="Kallscheuer N."/>
            <person name="Luecker S."/>
            <person name="Lage O.M."/>
            <person name="Pohl T."/>
            <person name="Merkel B.J."/>
            <person name="Hornburger P."/>
            <person name="Mueller R.-W."/>
            <person name="Bruemmer F."/>
            <person name="Labrenz M."/>
            <person name="Spormann A.M."/>
            <person name="Op den Camp H."/>
            <person name="Overmann J."/>
            <person name="Amann R."/>
            <person name="Jetten M.S.M."/>
            <person name="Mascher T."/>
            <person name="Medema M.H."/>
            <person name="Devos D.P."/>
            <person name="Kaster A.-K."/>
            <person name="Ovreas L."/>
            <person name="Rohde M."/>
            <person name="Galperin M.Y."/>
            <person name="Jogler C."/>
        </authorList>
    </citation>
    <scope>NUCLEOTIDE SEQUENCE [LARGE SCALE GENOMIC DNA]</scope>
    <source>
        <strain evidence="1 2">Pan44</strain>
    </source>
</reference>
<evidence type="ECO:0000313" key="2">
    <source>
        <dbReference type="Proteomes" id="UP000315700"/>
    </source>
</evidence>
<sequence>MANSLQPQPFSDVELAGYLDELLPDGRAATVEAALRESAALRQRVSGLIRERDQGGHTIGEIWRRRRLSCPTRSDLGAFLMGVMEPARADYVRFHIHEIGCRFCEANLVDLENASKQVDGEAEPRRRRFFESSAGRLKS</sequence>
<keyword evidence="2" id="KW-1185">Reference proteome</keyword>
<dbReference type="OrthoDB" id="285502at2"/>
<name>A0A517S904_9PLAN</name>
<proteinExistence type="predicted"/>
<protein>
    <submittedName>
        <fullName evidence="1">Uncharacterized protein</fullName>
    </submittedName>
</protein>
<gene>
    <name evidence="1" type="ORF">Pan44_05980</name>
</gene>
<accession>A0A517S904</accession>
<dbReference type="RefSeq" id="WP_145027063.1">
    <property type="nucleotide sequence ID" value="NZ_CP036271.1"/>
</dbReference>
<dbReference type="Proteomes" id="UP000315700">
    <property type="component" value="Chromosome"/>
</dbReference>
<dbReference type="EMBL" id="CP036271">
    <property type="protein sequence ID" value="QDT52586.1"/>
    <property type="molecule type" value="Genomic_DNA"/>
</dbReference>